<accession>A0A1H5Y100</accession>
<gene>
    <name evidence="1" type="ORF">SAMN05421847_1626</name>
</gene>
<protein>
    <submittedName>
        <fullName evidence="1">Uncharacterized protein</fullName>
    </submittedName>
</protein>
<dbReference type="EMBL" id="FNUS01000003">
    <property type="protein sequence ID" value="SEG17455.1"/>
    <property type="molecule type" value="Genomic_DNA"/>
</dbReference>
<sequence length="37" mass="4593">MTNERPSKKFKYYWVQVGVDNNVLFQPVYNFYITKQF</sequence>
<dbReference type="Proteomes" id="UP000236738">
    <property type="component" value="Unassembled WGS sequence"/>
</dbReference>
<keyword evidence="2" id="KW-1185">Reference proteome</keyword>
<name>A0A1H5Y100_9FLAO</name>
<evidence type="ECO:0000313" key="2">
    <source>
        <dbReference type="Proteomes" id="UP000236738"/>
    </source>
</evidence>
<evidence type="ECO:0000313" key="1">
    <source>
        <dbReference type="EMBL" id="SEG17455.1"/>
    </source>
</evidence>
<proteinExistence type="predicted"/>
<reference evidence="2" key="1">
    <citation type="submission" date="2016-10" db="EMBL/GenBank/DDBJ databases">
        <authorList>
            <person name="Varghese N."/>
            <person name="Submissions S."/>
        </authorList>
    </citation>
    <scope>NUCLEOTIDE SEQUENCE [LARGE SCALE GENOMIC DNA]</scope>
    <source>
        <strain evidence="2">DSM 21580</strain>
    </source>
</reference>
<dbReference type="AlphaFoldDB" id="A0A1H5Y100"/>
<organism evidence="1 2">
    <name type="scientific">Halpernia humi</name>
    <dbReference type="NCBI Taxonomy" id="493375"/>
    <lineage>
        <taxon>Bacteria</taxon>
        <taxon>Pseudomonadati</taxon>
        <taxon>Bacteroidota</taxon>
        <taxon>Flavobacteriia</taxon>
        <taxon>Flavobacteriales</taxon>
        <taxon>Weeksellaceae</taxon>
        <taxon>Chryseobacterium group</taxon>
        <taxon>Halpernia</taxon>
    </lineage>
</organism>